<dbReference type="OrthoDB" id="9805576at2"/>
<organism evidence="6 7">
    <name type="scientific">Thermosinus carboxydivorans Nor1</name>
    <dbReference type="NCBI Taxonomy" id="401526"/>
    <lineage>
        <taxon>Bacteria</taxon>
        <taxon>Bacillati</taxon>
        <taxon>Bacillota</taxon>
        <taxon>Negativicutes</taxon>
        <taxon>Selenomonadales</taxon>
        <taxon>Sporomusaceae</taxon>
        <taxon>Thermosinus</taxon>
    </lineage>
</organism>
<dbReference type="PROSITE" id="PS00933">
    <property type="entry name" value="FGGY_KINASES_1"/>
    <property type="match status" value="1"/>
</dbReference>
<dbReference type="PIRSF" id="PIRSF000538">
    <property type="entry name" value="GlpK"/>
    <property type="match status" value="1"/>
</dbReference>
<dbReference type="EMBL" id="AAWL01000001">
    <property type="protein sequence ID" value="EAX48890.1"/>
    <property type="molecule type" value="Genomic_DNA"/>
</dbReference>
<evidence type="ECO:0000256" key="3">
    <source>
        <dbReference type="ARBA" id="ARBA00022777"/>
    </source>
</evidence>
<dbReference type="CDD" id="cd07779">
    <property type="entry name" value="ASKHA_NBD_FGGY_YgcE-like"/>
    <property type="match status" value="1"/>
</dbReference>
<dbReference type="GO" id="GO:0005975">
    <property type="term" value="P:carbohydrate metabolic process"/>
    <property type="evidence" value="ECO:0007669"/>
    <property type="project" value="InterPro"/>
</dbReference>
<dbReference type="GO" id="GO:0016773">
    <property type="term" value="F:phosphotransferase activity, alcohol group as acceptor"/>
    <property type="evidence" value="ECO:0007669"/>
    <property type="project" value="InterPro"/>
</dbReference>
<keyword evidence="2" id="KW-0808">Transferase</keyword>
<dbReference type="GO" id="GO:0016301">
    <property type="term" value="F:kinase activity"/>
    <property type="evidence" value="ECO:0007669"/>
    <property type="project" value="UniProtKB-KW"/>
</dbReference>
<keyword evidence="7" id="KW-1185">Reference proteome</keyword>
<evidence type="ECO:0000256" key="1">
    <source>
        <dbReference type="ARBA" id="ARBA00009156"/>
    </source>
</evidence>
<dbReference type="InterPro" id="IPR043129">
    <property type="entry name" value="ATPase_NBD"/>
</dbReference>
<accession>A1HM39</accession>
<dbReference type="InterPro" id="IPR018485">
    <property type="entry name" value="FGGY_C"/>
</dbReference>
<evidence type="ECO:0000259" key="5">
    <source>
        <dbReference type="Pfam" id="PF02782"/>
    </source>
</evidence>
<dbReference type="Proteomes" id="UP000005139">
    <property type="component" value="Unassembled WGS sequence"/>
</dbReference>
<comment type="similarity">
    <text evidence="1">Belongs to the FGGY kinase family.</text>
</comment>
<protein>
    <submittedName>
        <fullName evidence="6">Carbohydrate kinase, FGGY</fullName>
    </submittedName>
</protein>
<dbReference type="PANTHER" id="PTHR43095">
    <property type="entry name" value="SUGAR KINASE"/>
    <property type="match status" value="1"/>
</dbReference>
<dbReference type="PANTHER" id="PTHR43095:SF2">
    <property type="entry name" value="GLUCONOKINASE"/>
    <property type="match status" value="1"/>
</dbReference>
<dbReference type="InterPro" id="IPR000577">
    <property type="entry name" value="Carb_kinase_FGGY"/>
</dbReference>
<evidence type="ECO:0000313" key="6">
    <source>
        <dbReference type="EMBL" id="EAX48890.1"/>
    </source>
</evidence>
<dbReference type="InterPro" id="IPR018483">
    <property type="entry name" value="Carb_kinase_FGGY_CS"/>
</dbReference>
<evidence type="ECO:0000256" key="2">
    <source>
        <dbReference type="ARBA" id="ARBA00022679"/>
    </source>
</evidence>
<dbReference type="Pfam" id="PF00370">
    <property type="entry name" value="FGGY_N"/>
    <property type="match status" value="1"/>
</dbReference>
<reference evidence="6 7" key="1">
    <citation type="submission" date="2007-01" db="EMBL/GenBank/DDBJ databases">
        <title>Annotation of the draft genome assembly of Thermosinus carboxydivorans Nor1.</title>
        <authorList>
            <consortium name="US DOE Joint Genome Institute (JGI-ORNL)"/>
            <person name="Larimer F."/>
            <person name="Land M."/>
            <person name="Hauser L."/>
        </authorList>
    </citation>
    <scope>NUCLEOTIDE SEQUENCE [LARGE SCALE GENOMIC DNA]</scope>
    <source>
        <strain evidence="6 7">Nor1</strain>
    </source>
</reference>
<evidence type="ECO:0000259" key="4">
    <source>
        <dbReference type="Pfam" id="PF00370"/>
    </source>
</evidence>
<dbReference type="AlphaFoldDB" id="A1HM39"/>
<proteinExistence type="inferred from homology"/>
<evidence type="ECO:0000313" key="7">
    <source>
        <dbReference type="Proteomes" id="UP000005139"/>
    </source>
</evidence>
<dbReference type="InterPro" id="IPR050406">
    <property type="entry name" value="FGGY_Carb_Kinase"/>
</dbReference>
<dbReference type="SUPFAM" id="SSF53067">
    <property type="entry name" value="Actin-like ATPase domain"/>
    <property type="match status" value="2"/>
</dbReference>
<reference evidence="6 7" key="2">
    <citation type="submission" date="2007-01" db="EMBL/GenBank/DDBJ databases">
        <title>Sequencing of the draft genome and assembly of Thermosinus carboxydivorans Nor1.</title>
        <authorList>
            <consortium name="US DOE Joint Genome Institute (JGI-PGF)"/>
            <person name="Copeland A."/>
            <person name="Lucas S."/>
            <person name="Lapidus A."/>
            <person name="Barry K."/>
            <person name="Glavina del Rio T."/>
            <person name="Dalin E."/>
            <person name="Tice H."/>
            <person name="Bruce D."/>
            <person name="Pitluck S."/>
            <person name="Richardson P."/>
        </authorList>
    </citation>
    <scope>NUCLEOTIDE SEQUENCE [LARGE SCALE GENOMIC DNA]</scope>
    <source>
        <strain evidence="6 7">Nor1</strain>
    </source>
</reference>
<comment type="caution">
    <text evidence="6">The sequence shown here is derived from an EMBL/GenBank/DDBJ whole genome shotgun (WGS) entry which is preliminary data.</text>
</comment>
<dbReference type="Pfam" id="PF02782">
    <property type="entry name" value="FGGY_C"/>
    <property type="match status" value="1"/>
</dbReference>
<feature type="domain" description="Carbohydrate kinase FGGY C-terminal" evidence="5">
    <location>
        <begin position="259"/>
        <end position="443"/>
    </location>
</feature>
<dbReference type="InterPro" id="IPR018484">
    <property type="entry name" value="FGGY_N"/>
</dbReference>
<sequence length="503" mass="55720">MEYILIIDVGTSSLKAMLYNSTGNMLYRASKEYHSEYGSNNYVEQNPLTWKEALLFTLKQSGQYIIEKNIRLEAIAVTSQRASVIPVDANGLPLHNAIMWQDKRSIAQCEQLLDQLSLTEIYHRTGLRANPYFSAPKMMWLKDESPEIYVKANKLLGVQDYVVYLLTGLYITDWTQACRTMLMNINTFAWDEDMLKISGISASKLPDLCPPGSRVGFLDSGIASATGLPSGIPVIIGGGDQQCAALALNILQPGYAEANTGTGSFVIAYSEAPQFDDQCRTLCSAAAIPGKWIVEAGIFNTGSIHRWFKEQFYPAGEDVYALMNEEAAESPVGANGVMMLSHFEGSAAPYWNPLAKGLFFNLSLGTRRGDLVRAILEGIALEIAHNISLIENLVKNISVISVAGGLVAFNLFNQIQADAFNKTVIRYDNNEASSLGALMSALITLGVYRDYTEAFRAVSPAEPIIFMPDAINVEKYQRLFKRKDELYQALNQHKIYELFRNSV</sequence>
<dbReference type="Gene3D" id="3.30.420.40">
    <property type="match status" value="2"/>
</dbReference>
<gene>
    <name evidence="6" type="ORF">TcarDRAFT_2579</name>
</gene>
<keyword evidence="3 6" id="KW-0418">Kinase</keyword>
<name>A1HM39_9FIRM</name>
<dbReference type="eggNOG" id="COG1070">
    <property type="taxonomic scope" value="Bacteria"/>
</dbReference>
<feature type="domain" description="Carbohydrate kinase FGGY N-terminal" evidence="4">
    <location>
        <begin position="3"/>
        <end position="246"/>
    </location>
</feature>